<evidence type="ECO:0000256" key="1">
    <source>
        <dbReference type="ARBA" id="ARBA00022741"/>
    </source>
</evidence>
<keyword evidence="2" id="KW-0067">ATP-binding</keyword>
<reference evidence="4 5" key="1">
    <citation type="submission" date="2019-09" db="EMBL/GenBank/DDBJ databases">
        <title>Taxonomy of Antarctic Massilia spp.: description of Massilia rubra sp. nov., Massilia aquatica sp. nov., Massilia mucilaginosa sp. nov., Massilia frigida sp. nov. isolated from streams, lakes and regoliths.</title>
        <authorList>
            <person name="Holochova P."/>
            <person name="Sedlacek I."/>
            <person name="Kralova S."/>
            <person name="Maslanova I."/>
            <person name="Busse H.-J."/>
            <person name="Stankova E."/>
            <person name="Vrbovska V."/>
            <person name="Kovarovic V."/>
            <person name="Bartak M."/>
            <person name="Svec P."/>
            <person name="Pantucek R."/>
        </authorList>
    </citation>
    <scope>NUCLEOTIDE SEQUENCE [LARGE SCALE GENOMIC DNA]</scope>
    <source>
        <strain evidence="4 5">CCM 8693</strain>
    </source>
</reference>
<dbReference type="InterPro" id="IPR010488">
    <property type="entry name" value="Zeta_toxin_domain"/>
</dbReference>
<evidence type="ECO:0000259" key="3">
    <source>
        <dbReference type="Pfam" id="PF06414"/>
    </source>
</evidence>
<dbReference type="SUPFAM" id="SSF52540">
    <property type="entry name" value="P-loop containing nucleoside triphosphate hydrolases"/>
    <property type="match status" value="1"/>
</dbReference>
<proteinExistence type="predicted"/>
<dbReference type="EMBL" id="VVIW01000017">
    <property type="protein sequence ID" value="NHZ43210.1"/>
    <property type="molecule type" value="Genomic_DNA"/>
</dbReference>
<feature type="domain" description="Zeta toxin" evidence="3">
    <location>
        <begin position="120"/>
        <end position="257"/>
    </location>
</feature>
<dbReference type="Pfam" id="PF06414">
    <property type="entry name" value="Zeta_toxin"/>
    <property type="match status" value="1"/>
</dbReference>
<gene>
    <name evidence="4" type="ORF">F1609_23980</name>
</gene>
<protein>
    <recommendedName>
        <fullName evidence="3">Zeta toxin domain-containing protein</fullName>
    </recommendedName>
</protein>
<evidence type="ECO:0000313" key="5">
    <source>
        <dbReference type="Proteomes" id="UP000819052"/>
    </source>
</evidence>
<sequence length="317" mass="34983">MTRNYARPLLDHESIELFLERCLGMKHELRLGNGGTLSLPELCKRVRDAQSAVESIQADSTMASRRNRVPSYRSDGVRDLLHRQIIDELISYERLESDEQIRLGYGGAKPCGRPAEPGACVYLVTGLPASGKSALVSAISNRLGAMVLDSDFAKRKLPEFAHALAGPMLVHEESRMLIFATSNSDTPSLSEYCTSNKLNVVVPLIGNDEGRLKAVRQSFLVHGYQVHLTTMLLDRAQATRQALLRFLDTGRYIPPSMIFDGYANDPVLNYYKAWMDAGTGDDVQWASLGALAMGSRPASVHSYSSQANPAALWEQRP</sequence>
<comment type="caution">
    <text evidence="4">The sequence shown here is derived from an EMBL/GenBank/DDBJ whole genome shotgun (WGS) entry which is preliminary data.</text>
</comment>
<evidence type="ECO:0000256" key="2">
    <source>
        <dbReference type="ARBA" id="ARBA00022840"/>
    </source>
</evidence>
<organism evidence="4 5">
    <name type="scientific">Massilia aquatica</name>
    <dbReference type="NCBI Taxonomy" id="2609000"/>
    <lineage>
        <taxon>Bacteria</taxon>
        <taxon>Pseudomonadati</taxon>
        <taxon>Pseudomonadota</taxon>
        <taxon>Betaproteobacteria</taxon>
        <taxon>Burkholderiales</taxon>
        <taxon>Oxalobacteraceae</taxon>
        <taxon>Telluria group</taxon>
        <taxon>Massilia</taxon>
    </lineage>
</organism>
<name>A0ABX0ME19_9BURK</name>
<evidence type="ECO:0000313" key="4">
    <source>
        <dbReference type="EMBL" id="NHZ43210.1"/>
    </source>
</evidence>
<accession>A0ABX0ME19</accession>
<dbReference type="Proteomes" id="UP000819052">
    <property type="component" value="Unassembled WGS sequence"/>
</dbReference>
<dbReference type="RefSeq" id="WP_167079188.1">
    <property type="nucleotide sequence ID" value="NZ_VVIW01000017.1"/>
</dbReference>
<keyword evidence="1" id="KW-0547">Nucleotide-binding</keyword>
<dbReference type="InterPro" id="IPR027417">
    <property type="entry name" value="P-loop_NTPase"/>
</dbReference>
<keyword evidence="5" id="KW-1185">Reference proteome</keyword>
<dbReference type="Gene3D" id="3.40.50.300">
    <property type="entry name" value="P-loop containing nucleotide triphosphate hydrolases"/>
    <property type="match status" value="1"/>
</dbReference>